<proteinExistence type="predicted"/>
<accession>A0ABZ2C3U9</accession>
<sequence>MITNTQLPPAYLRGTLNAYSQLTDAQTQVSSGEIAQTLSQSPDAAQEVMINSAQKQWADHKIKLLTQIDVDASTRVTSIDEILESATRISTLIIQANSGGNGLNNSFTENMNQELTTIFQSLNVRNDNGDYLFSGTALNVPPANRALLVNPPTTGSTPDFTWFQGLNDTAITANSSGIEMLLRGAQMAYTASMGPPPDQARLSSAMQLVNQGIQDMSDGILPLTVNAQKTIETGIDSWTNSQINAQNQISSLADASIMEAVMAIQQRSVEIQGAFIANAEIRDAMKALINSIR</sequence>
<keyword evidence="1" id="KW-0969">Cilium</keyword>
<protein>
    <submittedName>
        <fullName evidence="1">Flagellar hook-associated protein FlgL</fullName>
    </submittedName>
</protein>
<dbReference type="EMBL" id="CP133270">
    <property type="protein sequence ID" value="WVX66107.1"/>
    <property type="molecule type" value="Genomic_DNA"/>
</dbReference>
<dbReference type="Proteomes" id="UP001330434">
    <property type="component" value="Chromosome"/>
</dbReference>
<dbReference type="RefSeq" id="WP_331256638.1">
    <property type="nucleotide sequence ID" value="NZ_CP133270.1"/>
</dbReference>
<gene>
    <name evidence="1" type="ORF">Bealeia1_00278</name>
</gene>
<organism evidence="1 2">
    <name type="scientific">Candidatus Bealeia paramacronuclearis</name>
    <dbReference type="NCBI Taxonomy" id="1921001"/>
    <lineage>
        <taxon>Bacteria</taxon>
        <taxon>Pseudomonadati</taxon>
        <taxon>Pseudomonadota</taxon>
        <taxon>Alphaproteobacteria</taxon>
        <taxon>Holosporales</taxon>
        <taxon>Holosporaceae</taxon>
        <taxon>Candidatus Bealeia</taxon>
    </lineage>
</organism>
<dbReference type="SUPFAM" id="SSF64518">
    <property type="entry name" value="Phase 1 flagellin"/>
    <property type="match status" value="1"/>
</dbReference>
<keyword evidence="1" id="KW-0282">Flagellum</keyword>
<dbReference type="Gene3D" id="1.20.1330.10">
    <property type="entry name" value="f41 fragment of flagellin, N-terminal domain"/>
    <property type="match status" value="1"/>
</dbReference>
<evidence type="ECO:0000313" key="1">
    <source>
        <dbReference type="EMBL" id="WVX66107.1"/>
    </source>
</evidence>
<keyword evidence="1" id="KW-0966">Cell projection</keyword>
<reference evidence="1 2" key="1">
    <citation type="journal article" date="2024" name="Environ. Microbiol.">
        <title>Novel evolutionary insights on the interactions of the Holosporales (Alphaproteobacteria) with eukaryotic hosts from comparative genomics.</title>
        <authorList>
            <person name="Giovannini M."/>
            <person name="Petroni G."/>
            <person name="Castelli M."/>
        </authorList>
    </citation>
    <scope>NUCLEOTIDE SEQUENCE [LARGE SCALE GENOMIC DNA]</scope>
    <source>
        <strain evidence="1 2">US_Bl 15I1</strain>
    </source>
</reference>
<keyword evidence="2" id="KW-1185">Reference proteome</keyword>
<name>A0ABZ2C3U9_9PROT</name>
<evidence type="ECO:0000313" key="2">
    <source>
        <dbReference type="Proteomes" id="UP001330434"/>
    </source>
</evidence>